<sequence length="439" mass="49895">MNPYELGFGIFFVLLCIIINGIFVLIETAINESHKSQLDRLLDEGHTAARKALDILDNPSTLLTVVQIGITLTGIVTGVILGVRIAPIISTLLDMQYSFCLSIGLCIAVTTFFSIIIGEFLPKKLALQNPESVLMDHITLLESLERFSAPFVRFLSGTADKLLLLVGINPQIDDTVTEDEVKDLIEQGTEDGTFEKTEQHMVDHIFRMSDQTAYSLMTPRTQMLWLDLEDTLEYNLKLIQKNPDIVFPVGKNNLDDFCGIVYAKDLLNAAIDKKQLKLEDYLQKPLLIPRSMETFRVMAKFQESGVHEAVVLDEYGGVIGFITLNDILEEIIGNTLDQDENKLPGISLLEENKWRISGLCDIDDFKDKFDIEVLPNEEKDHYQTMGGFLTSNFGYIPKVGEKFQWNDFTFRITKLDRARIDQFIMEYTPKQEIEEDEEE</sequence>
<name>A0A1M5ASB5_9FIRM</name>
<keyword evidence="7 9" id="KW-0129">CBS domain</keyword>
<keyword evidence="15" id="KW-1185">Reference proteome</keyword>
<keyword evidence="5" id="KW-0677">Repeat</keyword>
<dbReference type="Gene3D" id="3.30.465.10">
    <property type="match status" value="1"/>
</dbReference>
<keyword evidence="3" id="KW-1003">Cell membrane</keyword>
<evidence type="ECO:0000256" key="2">
    <source>
        <dbReference type="ARBA" id="ARBA00006337"/>
    </source>
</evidence>
<dbReference type="InterPro" id="IPR000644">
    <property type="entry name" value="CBS_dom"/>
</dbReference>
<evidence type="ECO:0000259" key="13">
    <source>
        <dbReference type="PROSITE" id="PS51846"/>
    </source>
</evidence>
<dbReference type="SMART" id="SM01091">
    <property type="entry name" value="CorC_HlyC"/>
    <property type="match status" value="1"/>
</dbReference>
<dbReference type="SUPFAM" id="SSF56176">
    <property type="entry name" value="FAD-binding/transporter-associated domain-like"/>
    <property type="match status" value="1"/>
</dbReference>
<protein>
    <submittedName>
        <fullName evidence="14">Putative hemolysin</fullName>
    </submittedName>
</protein>
<dbReference type="Pfam" id="PF01595">
    <property type="entry name" value="CNNM"/>
    <property type="match status" value="1"/>
</dbReference>
<dbReference type="InterPro" id="IPR005170">
    <property type="entry name" value="Transptr-assoc_dom"/>
</dbReference>
<dbReference type="Gene3D" id="3.10.580.10">
    <property type="entry name" value="CBS-domain"/>
    <property type="match status" value="1"/>
</dbReference>
<dbReference type="EMBL" id="FQUG01000014">
    <property type="protein sequence ID" value="SHF33036.1"/>
    <property type="molecule type" value="Genomic_DNA"/>
</dbReference>
<evidence type="ECO:0000313" key="15">
    <source>
        <dbReference type="Proteomes" id="UP000184404"/>
    </source>
</evidence>
<dbReference type="PROSITE" id="PS51371">
    <property type="entry name" value="CBS"/>
    <property type="match status" value="1"/>
</dbReference>
<organism evidence="14 15">
    <name type="scientific">Schwartzia succinivorans DSM 10502</name>
    <dbReference type="NCBI Taxonomy" id="1123243"/>
    <lineage>
        <taxon>Bacteria</taxon>
        <taxon>Bacillati</taxon>
        <taxon>Bacillota</taxon>
        <taxon>Negativicutes</taxon>
        <taxon>Selenomonadales</taxon>
        <taxon>Selenomonadaceae</taxon>
        <taxon>Schwartzia</taxon>
    </lineage>
</organism>
<dbReference type="PANTHER" id="PTHR43099:SF5">
    <property type="entry name" value="HLYC_CORC FAMILY TRANSPORTER"/>
    <property type="match status" value="1"/>
</dbReference>
<evidence type="ECO:0000256" key="5">
    <source>
        <dbReference type="ARBA" id="ARBA00022737"/>
    </source>
</evidence>
<evidence type="ECO:0000256" key="6">
    <source>
        <dbReference type="ARBA" id="ARBA00022989"/>
    </source>
</evidence>
<keyword evidence="6 10" id="KW-1133">Transmembrane helix</keyword>
<evidence type="ECO:0000256" key="11">
    <source>
        <dbReference type="SAM" id="Phobius"/>
    </source>
</evidence>
<dbReference type="InterPro" id="IPR002550">
    <property type="entry name" value="CNNM"/>
</dbReference>
<keyword evidence="4 10" id="KW-0812">Transmembrane</keyword>
<feature type="domain" description="CNNM transmembrane" evidence="13">
    <location>
        <begin position="2"/>
        <end position="198"/>
    </location>
</feature>
<accession>A0A1M5ASB5</accession>
<feature type="domain" description="CBS" evidence="12">
    <location>
        <begin position="281"/>
        <end position="340"/>
    </location>
</feature>
<comment type="similarity">
    <text evidence="2">Belongs to the UPF0053 family.</text>
</comment>
<dbReference type="RefSeq" id="WP_072936500.1">
    <property type="nucleotide sequence ID" value="NZ_FQUG01000014.1"/>
</dbReference>
<dbReference type="InterPro" id="IPR051676">
    <property type="entry name" value="UPF0053_domain"/>
</dbReference>
<feature type="transmembrane region" description="Helical" evidence="11">
    <location>
        <begin position="95"/>
        <end position="117"/>
    </location>
</feature>
<dbReference type="PROSITE" id="PS51846">
    <property type="entry name" value="CNNM"/>
    <property type="match status" value="1"/>
</dbReference>
<dbReference type="InterPro" id="IPR044751">
    <property type="entry name" value="Ion_transp-like_CBS"/>
</dbReference>
<evidence type="ECO:0000256" key="1">
    <source>
        <dbReference type="ARBA" id="ARBA00004651"/>
    </source>
</evidence>
<dbReference type="GO" id="GO:0005886">
    <property type="term" value="C:plasma membrane"/>
    <property type="evidence" value="ECO:0007669"/>
    <property type="project" value="UniProtKB-SubCell"/>
</dbReference>
<dbReference type="Pfam" id="PF03471">
    <property type="entry name" value="CorC_HlyC"/>
    <property type="match status" value="1"/>
</dbReference>
<comment type="subcellular location">
    <subcellularLocation>
        <location evidence="1">Cell membrane</location>
        <topology evidence="1">Multi-pass membrane protein</topology>
    </subcellularLocation>
</comment>
<dbReference type="InterPro" id="IPR016169">
    <property type="entry name" value="FAD-bd_PCMH_sub2"/>
</dbReference>
<evidence type="ECO:0000259" key="12">
    <source>
        <dbReference type="PROSITE" id="PS51371"/>
    </source>
</evidence>
<evidence type="ECO:0000313" key="14">
    <source>
        <dbReference type="EMBL" id="SHF33036.1"/>
    </source>
</evidence>
<keyword evidence="8 10" id="KW-0472">Membrane</keyword>
<evidence type="ECO:0000256" key="7">
    <source>
        <dbReference type="ARBA" id="ARBA00023122"/>
    </source>
</evidence>
<evidence type="ECO:0000256" key="10">
    <source>
        <dbReference type="PROSITE-ProRule" id="PRU01193"/>
    </source>
</evidence>
<evidence type="ECO:0000256" key="4">
    <source>
        <dbReference type="ARBA" id="ARBA00022692"/>
    </source>
</evidence>
<dbReference type="GO" id="GO:0050660">
    <property type="term" value="F:flavin adenine dinucleotide binding"/>
    <property type="evidence" value="ECO:0007669"/>
    <property type="project" value="InterPro"/>
</dbReference>
<dbReference type="SUPFAM" id="SSF54631">
    <property type="entry name" value="CBS-domain pair"/>
    <property type="match status" value="1"/>
</dbReference>
<gene>
    <name evidence="14" type="ORF">SAMN02745190_02409</name>
</gene>
<dbReference type="PANTHER" id="PTHR43099">
    <property type="entry name" value="UPF0053 PROTEIN YRKA"/>
    <property type="match status" value="1"/>
</dbReference>
<feature type="transmembrane region" description="Helical" evidence="11">
    <location>
        <begin position="60"/>
        <end position="83"/>
    </location>
</feature>
<evidence type="ECO:0000256" key="3">
    <source>
        <dbReference type="ARBA" id="ARBA00022475"/>
    </source>
</evidence>
<dbReference type="AlphaFoldDB" id="A0A1M5ASB5"/>
<reference evidence="14 15" key="1">
    <citation type="submission" date="2016-11" db="EMBL/GenBank/DDBJ databases">
        <authorList>
            <person name="Jaros S."/>
            <person name="Januszkiewicz K."/>
            <person name="Wedrychowicz H."/>
        </authorList>
    </citation>
    <scope>NUCLEOTIDE SEQUENCE [LARGE SCALE GENOMIC DNA]</scope>
    <source>
        <strain evidence="14 15">DSM 10502</strain>
    </source>
</reference>
<dbReference type="STRING" id="1123243.SAMN02745190_02409"/>
<proteinExistence type="inferred from homology"/>
<dbReference type="Pfam" id="PF00571">
    <property type="entry name" value="CBS"/>
    <property type="match status" value="1"/>
</dbReference>
<dbReference type="Proteomes" id="UP000184404">
    <property type="component" value="Unassembled WGS sequence"/>
</dbReference>
<evidence type="ECO:0000256" key="8">
    <source>
        <dbReference type="ARBA" id="ARBA00023136"/>
    </source>
</evidence>
<feature type="transmembrane region" description="Helical" evidence="11">
    <location>
        <begin position="6"/>
        <end position="26"/>
    </location>
</feature>
<dbReference type="CDD" id="cd04590">
    <property type="entry name" value="CBS_pair_CorC_HlyC_assoc"/>
    <property type="match status" value="1"/>
</dbReference>
<evidence type="ECO:0000256" key="9">
    <source>
        <dbReference type="PROSITE-ProRule" id="PRU00703"/>
    </source>
</evidence>
<dbReference type="InterPro" id="IPR046342">
    <property type="entry name" value="CBS_dom_sf"/>
</dbReference>
<dbReference type="InterPro" id="IPR036318">
    <property type="entry name" value="FAD-bd_PCMH-like_sf"/>
</dbReference>